<evidence type="ECO:0000313" key="1">
    <source>
        <dbReference type="EMBL" id="KAK8763489.1"/>
    </source>
</evidence>
<dbReference type="EMBL" id="JARKHS020029278">
    <property type="protein sequence ID" value="KAK8763489.1"/>
    <property type="molecule type" value="Genomic_DNA"/>
</dbReference>
<accession>A0AAQ4DLZ9</accession>
<proteinExistence type="predicted"/>
<comment type="caution">
    <text evidence="1">The sequence shown here is derived from an EMBL/GenBank/DDBJ whole genome shotgun (WGS) entry which is preliminary data.</text>
</comment>
<protein>
    <submittedName>
        <fullName evidence="1">Uncharacterized protein</fullName>
    </submittedName>
</protein>
<evidence type="ECO:0000313" key="2">
    <source>
        <dbReference type="Proteomes" id="UP001321473"/>
    </source>
</evidence>
<reference evidence="1 2" key="1">
    <citation type="journal article" date="2023" name="Arcadia Sci">
        <title>De novo assembly of a long-read Amblyomma americanum tick genome.</title>
        <authorList>
            <person name="Chou S."/>
            <person name="Poskanzer K.E."/>
            <person name="Rollins M."/>
            <person name="Thuy-Boun P.S."/>
        </authorList>
    </citation>
    <scope>NUCLEOTIDE SEQUENCE [LARGE SCALE GENOMIC DNA]</scope>
    <source>
        <strain evidence="1">F_SG_1</strain>
        <tissue evidence="1">Salivary glands</tissue>
    </source>
</reference>
<dbReference type="Proteomes" id="UP001321473">
    <property type="component" value="Unassembled WGS sequence"/>
</dbReference>
<gene>
    <name evidence="1" type="ORF">V5799_033900</name>
</gene>
<dbReference type="AlphaFoldDB" id="A0AAQ4DLZ9"/>
<sequence>MSVHVKEPQVVEISGALHYGVPHSLSRFGTLNPIDQTRKNWRQIRQHTGRKAGRKLCVRVLGTIERCCVQRFCSIRVDKIPCPLSLDRDAEILLAGLL</sequence>
<keyword evidence="2" id="KW-1185">Reference proteome</keyword>
<name>A0AAQ4DLZ9_AMBAM</name>
<organism evidence="1 2">
    <name type="scientific">Amblyomma americanum</name>
    <name type="common">Lone star tick</name>
    <dbReference type="NCBI Taxonomy" id="6943"/>
    <lineage>
        <taxon>Eukaryota</taxon>
        <taxon>Metazoa</taxon>
        <taxon>Ecdysozoa</taxon>
        <taxon>Arthropoda</taxon>
        <taxon>Chelicerata</taxon>
        <taxon>Arachnida</taxon>
        <taxon>Acari</taxon>
        <taxon>Parasitiformes</taxon>
        <taxon>Ixodida</taxon>
        <taxon>Ixodoidea</taxon>
        <taxon>Ixodidae</taxon>
        <taxon>Amblyomminae</taxon>
        <taxon>Amblyomma</taxon>
    </lineage>
</organism>